<dbReference type="PROSITE" id="PS01155">
    <property type="entry name" value="ENDONUCLEASE_III_2"/>
    <property type="match status" value="1"/>
</dbReference>
<gene>
    <name evidence="8" type="primary">NTH1</name>
    <name evidence="11" type="ORF">DFJ43DRAFT_685177</name>
</gene>
<keyword evidence="8" id="KW-0539">Nucleus</keyword>
<comment type="function">
    <text evidence="8">Bifunctional DNA N-glycosylase with associated apurinic/apyrimidinic (AP) lyase function that catalyzes the first step in base excision repair (BER), the primary repair pathway for the repair of oxidative DNA damage. The DNA N-glycosylase activity releases the damaged DNA base from DNA by cleaving the N-glycosidic bond, leaving an AP site. The AP lyase activity cleaves the phosphodiester bond 3' to the AP site by a beta-elimination. Primarily recognizes and repairs oxidative base damage of pyrimidines.</text>
</comment>
<feature type="region of interest" description="Disordered" evidence="9">
    <location>
        <begin position="410"/>
        <end position="435"/>
    </location>
</feature>
<dbReference type="FunFam" id="1.10.340.30:FF:000001">
    <property type="entry name" value="Endonuclease III"/>
    <property type="match status" value="1"/>
</dbReference>
<feature type="compositionally biased region" description="Low complexity" evidence="9">
    <location>
        <begin position="410"/>
        <end position="429"/>
    </location>
</feature>
<dbReference type="SMART" id="SM00478">
    <property type="entry name" value="ENDO3c"/>
    <property type="match status" value="1"/>
</dbReference>
<keyword evidence="12" id="KW-1185">Reference proteome</keyword>
<dbReference type="Gene3D" id="1.10.340.30">
    <property type="entry name" value="Hypothetical protein, domain 2"/>
    <property type="match status" value="1"/>
</dbReference>
<feature type="region of interest" description="Disordered" evidence="9">
    <location>
        <begin position="460"/>
        <end position="491"/>
    </location>
</feature>
<dbReference type="CDD" id="cd00056">
    <property type="entry name" value="ENDO3c"/>
    <property type="match status" value="1"/>
</dbReference>
<dbReference type="FunFam" id="1.10.1670.10:FF:000003">
    <property type="entry name" value="Endonuclease III homolog"/>
    <property type="match status" value="1"/>
</dbReference>
<dbReference type="EC" id="4.2.99.18" evidence="8"/>
<evidence type="ECO:0000256" key="7">
    <source>
        <dbReference type="ARBA" id="ARBA00044632"/>
    </source>
</evidence>
<dbReference type="EC" id="3.2.2.-" evidence="8"/>
<comment type="similarity">
    <text evidence="1 8">Belongs to the Nth/MutY family.</text>
</comment>
<dbReference type="InterPro" id="IPR011257">
    <property type="entry name" value="DNA_glycosylase"/>
</dbReference>
<dbReference type="SUPFAM" id="SSF48150">
    <property type="entry name" value="DNA-glycosylase"/>
    <property type="match status" value="1"/>
</dbReference>
<dbReference type="Pfam" id="PF00730">
    <property type="entry name" value="HhH-GPD"/>
    <property type="match status" value="1"/>
</dbReference>
<evidence type="ECO:0000256" key="5">
    <source>
        <dbReference type="ARBA" id="ARBA00023239"/>
    </source>
</evidence>
<dbReference type="GO" id="GO:0140078">
    <property type="term" value="F:class I DNA-(apurinic or apyrimidinic site) endonuclease activity"/>
    <property type="evidence" value="ECO:0007669"/>
    <property type="project" value="UniProtKB-EC"/>
</dbReference>
<feature type="domain" description="HhH-GPD" evidence="10">
    <location>
        <begin position="216"/>
        <end position="373"/>
    </location>
</feature>
<evidence type="ECO:0000259" key="10">
    <source>
        <dbReference type="SMART" id="SM00478"/>
    </source>
</evidence>
<keyword evidence="2 8" id="KW-0227">DNA damage</keyword>
<dbReference type="InterPro" id="IPR004036">
    <property type="entry name" value="Endonuclease-III-like_CS2"/>
</dbReference>
<dbReference type="GO" id="GO:0005634">
    <property type="term" value="C:nucleus"/>
    <property type="evidence" value="ECO:0007669"/>
    <property type="project" value="UniProtKB-SubCell"/>
</dbReference>
<evidence type="ECO:0000313" key="12">
    <source>
        <dbReference type="Proteomes" id="UP001176059"/>
    </source>
</evidence>
<feature type="region of interest" description="Disordered" evidence="9">
    <location>
        <begin position="44"/>
        <end position="159"/>
    </location>
</feature>
<keyword evidence="3 8" id="KW-0378">Hydrolase</keyword>
<dbReference type="GO" id="GO:0006289">
    <property type="term" value="P:nucleotide-excision repair"/>
    <property type="evidence" value="ECO:0007669"/>
    <property type="project" value="TreeGrafter"/>
</dbReference>
<organism evidence="11 12">
    <name type="scientific">Lentinula guzmanii</name>
    <dbReference type="NCBI Taxonomy" id="2804957"/>
    <lineage>
        <taxon>Eukaryota</taxon>
        <taxon>Fungi</taxon>
        <taxon>Dikarya</taxon>
        <taxon>Basidiomycota</taxon>
        <taxon>Agaricomycotina</taxon>
        <taxon>Agaricomycetes</taxon>
        <taxon>Agaricomycetidae</taxon>
        <taxon>Agaricales</taxon>
        <taxon>Marasmiineae</taxon>
        <taxon>Omphalotaceae</taxon>
        <taxon>Lentinula</taxon>
    </lineage>
</organism>
<comment type="subcellular location">
    <subcellularLocation>
        <location evidence="8">Nucleus</location>
    </subcellularLocation>
    <subcellularLocation>
        <location evidence="8">Mitochondrion</location>
    </subcellularLocation>
</comment>
<accession>A0AA38JA37</accession>
<dbReference type="InterPro" id="IPR003265">
    <property type="entry name" value="HhH-GPD_domain"/>
</dbReference>
<dbReference type="Proteomes" id="UP001176059">
    <property type="component" value="Unassembled WGS sequence"/>
</dbReference>
<dbReference type="PANTHER" id="PTHR43286">
    <property type="entry name" value="ENDONUCLEASE III-LIKE PROTEIN 1"/>
    <property type="match status" value="1"/>
</dbReference>
<dbReference type="PANTHER" id="PTHR43286:SF1">
    <property type="entry name" value="ENDONUCLEASE III-LIKE PROTEIN 1"/>
    <property type="match status" value="1"/>
</dbReference>
<dbReference type="InterPro" id="IPR023170">
    <property type="entry name" value="HhH_base_excis_C"/>
</dbReference>
<feature type="compositionally biased region" description="Basic and acidic residues" evidence="9">
    <location>
        <begin position="463"/>
        <end position="486"/>
    </location>
</feature>
<comment type="catalytic activity">
    <reaction evidence="7 8">
        <text>2'-deoxyribonucleotide-(2'-deoxyribose 5'-phosphate)-2'-deoxyribonucleotide-DNA = a 3'-end 2'-deoxyribonucleotide-(2,3-dehydro-2,3-deoxyribose 5'-phosphate)-DNA + a 5'-end 5'-phospho-2'-deoxyribonucleoside-DNA + H(+)</text>
        <dbReference type="Rhea" id="RHEA:66592"/>
        <dbReference type="Rhea" id="RHEA-COMP:13180"/>
        <dbReference type="Rhea" id="RHEA-COMP:16897"/>
        <dbReference type="Rhea" id="RHEA-COMP:17067"/>
        <dbReference type="ChEBI" id="CHEBI:15378"/>
        <dbReference type="ChEBI" id="CHEBI:136412"/>
        <dbReference type="ChEBI" id="CHEBI:157695"/>
        <dbReference type="ChEBI" id="CHEBI:167181"/>
        <dbReference type="EC" id="4.2.99.18"/>
    </reaction>
</comment>
<dbReference type="GO" id="GO:0003677">
    <property type="term" value="F:DNA binding"/>
    <property type="evidence" value="ECO:0007669"/>
    <property type="project" value="UniProtKB-UniRule"/>
</dbReference>
<comment type="caution">
    <text evidence="11">The sequence shown here is derived from an EMBL/GenBank/DDBJ whole genome shotgun (WGS) entry which is preliminary data.</text>
</comment>
<evidence type="ECO:0000256" key="8">
    <source>
        <dbReference type="HAMAP-Rule" id="MF_03183"/>
    </source>
</evidence>
<evidence type="ECO:0000313" key="11">
    <source>
        <dbReference type="EMBL" id="KAJ3721430.1"/>
    </source>
</evidence>
<dbReference type="InterPro" id="IPR030841">
    <property type="entry name" value="NTH1"/>
</dbReference>
<dbReference type="Pfam" id="PF00633">
    <property type="entry name" value="HHH"/>
    <property type="match status" value="1"/>
</dbReference>
<dbReference type="HAMAP" id="MF_03183">
    <property type="entry name" value="Endonuclease_III_Nth"/>
    <property type="match status" value="1"/>
</dbReference>
<reference evidence="11" key="1">
    <citation type="submission" date="2022-08" db="EMBL/GenBank/DDBJ databases">
        <authorList>
            <consortium name="DOE Joint Genome Institute"/>
            <person name="Min B."/>
            <person name="Sierra-Patev S."/>
            <person name="Naranjo-Ortiz M."/>
            <person name="Looney B."/>
            <person name="Konkel Z."/>
            <person name="Slot J.C."/>
            <person name="Sakamoto Y."/>
            <person name="Steenwyk J.L."/>
            <person name="Rokas A."/>
            <person name="Carro J."/>
            <person name="Camarero S."/>
            <person name="Ferreira P."/>
            <person name="Molpeceres G."/>
            <person name="Ruiz-duenas F.J."/>
            <person name="Serrano A."/>
            <person name="Henrissat B."/>
            <person name="Drula E."/>
            <person name="Hughes K.W."/>
            <person name="Mata J.L."/>
            <person name="Ishikawa N.K."/>
            <person name="Vargas-Isla R."/>
            <person name="Ushijima S."/>
            <person name="Smith C.A."/>
            <person name="Ahrendt S."/>
            <person name="Andreopoulos W."/>
            <person name="He G."/>
            <person name="LaButti K."/>
            <person name="Lipzen A."/>
            <person name="Ng V."/>
            <person name="Riley R."/>
            <person name="Sandor L."/>
            <person name="Barry K."/>
            <person name="Martinez A.T."/>
            <person name="Xiao Y."/>
            <person name="Gibbons J.G."/>
            <person name="Terashima K."/>
            <person name="Hibbett D.S."/>
            <person name="Grigoriev I.V."/>
        </authorList>
    </citation>
    <scope>NUCLEOTIDE SEQUENCE</scope>
    <source>
        <strain evidence="11">ET3784</strain>
    </source>
</reference>
<evidence type="ECO:0000256" key="1">
    <source>
        <dbReference type="ARBA" id="ARBA00008343"/>
    </source>
</evidence>
<evidence type="ECO:0000256" key="6">
    <source>
        <dbReference type="ARBA" id="ARBA00023295"/>
    </source>
</evidence>
<comment type="caution">
    <text evidence="8">Lacks conserved residue(s) required for the propagation of feature annotation.</text>
</comment>
<proteinExistence type="inferred from homology"/>
<feature type="compositionally biased region" description="Basic and acidic residues" evidence="9">
    <location>
        <begin position="44"/>
        <end position="61"/>
    </location>
</feature>
<feature type="compositionally biased region" description="Low complexity" evidence="9">
    <location>
        <begin position="111"/>
        <end position="127"/>
    </location>
</feature>
<sequence>MSFYLRLHRKSLKATSSRPFPMLNLTSRTSTFNDSVTLFELKRELHEPNGREPEPNGREPEPNESNRMCGSTPLRRKLVRNLAESESEEEEARPLKRTKRVDEPCFPSRLSSNPSSETKSPSSTSSSSRRKTKSSEPKSPRKLKRTNSDSASSAARPAPPNWRQVYDLIHEMRYTPSGCAWDAAVDTMGCSIAGEGEGEDGEDKNKRFSILISLMLSSQTKDVVTHAAISNLRSALRALGSSGLSAIALASAPPSLVQDSINKVGFWRRKTEYIQKAAVICRDKYDGDIPKTIEELLDLPGVGKKMAYLTLGSAWGLNMGIGVDVHVHRITNRLGWHNPPTKTPEETRINLESWLPRELHQTINHLLVGFGQTICSPVKPKCSECSLSSIEGLCPSMQLPSQTTKAAVKATKKTTTSKSKATTSRSVTVESKDENLDSATTTNSTLTLAAAKIDWAEGVAGTSEEHVDTVGDGDKKSGKAEPDRYGAAEQGATVNGKLQEETVVIERNGGPQVKIEIEQS</sequence>
<dbReference type="InterPro" id="IPR000445">
    <property type="entry name" value="HhH_motif"/>
</dbReference>
<dbReference type="AlphaFoldDB" id="A0AA38JA37"/>
<dbReference type="GO" id="GO:0006285">
    <property type="term" value="P:base-excision repair, AP site formation"/>
    <property type="evidence" value="ECO:0007669"/>
    <property type="project" value="UniProtKB-UniRule"/>
</dbReference>
<dbReference type="GO" id="GO:0000703">
    <property type="term" value="F:oxidized pyrimidine nucleobase lesion DNA N-glycosylase activity"/>
    <property type="evidence" value="ECO:0007669"/>
    <property type="project" value="UniProtKB-UniRule"/>
</dbReference>
<keyword evidence="8" id="KW-0496">Mitochondrion</keyword>
<keyword evidence="4 8" id="KW-0234">DNA repair</keyword>
<evidence type="ECO:0000256" key="3">
    <source>
        <dbReference type="ARBA" id="ARBA00022801"/>
    </source>
</evidence>
<protein>
    <recommendedName>
        <fullName evidence="8">Endonuclease III homolog</fullName>
        <ecNumber evidence="8">3.2.2.-</ecNumber>
        <ecNumber evidence="8">4.2.99.18</ecNumber>
    </recommendedName>
    <alternativeName>
        <fullName evidence="8">Bifunctional DNA N-glycosylase/DNA-(apurinic or apyrimidinic site) lyase</fullName>
        <shortName evidence="8">DNA glycosylase/AP lyase</shortName>
    </alternativeName>
</protein>
<evidence type="ECO:0000256" key="4">
    <source>
        <dbReference type="ARBA" id="ARBA00023204"/>
    </source>
</evidence>
<reference evidence="11" key="2">
    <citation type="journal article" date="2023" name="Proc. Natl. Acad. Sci. U.S.A.">
        <title>A global phylogenomic analysis of the shiitake genus Lentinula.</title>
        <authorList>
            <person name="Sierra-Patev S."/>
            <person name="Min B."/>
            <person name="Naranjo-Ortiz M."/>
            <person name="Looney B."/>
            <person name="Konkel Z."/>
            <person name="Slot J.C."/>
            <person name="Sakamoto Y."/>
            <person name="Steenwyk J.L."/>
            <person name="Rokas A."/>
            <person name="Carro J."/>
            <person name="Camarero S."/>
            <person name="Ferreira P."/>
            <person name="Molpeceres G."/>
            <person name="Ruiz-Duenas F.J."/>
            <person name="Serrano A."/>
            <person name="Henrissat B."/>
            <person name="Drula E."/>
            <person name="Hughes K.W."/>
            <person name="Mata J.L."/>
            <person name="Ishikawa N.K."/>
            <person name="Vargas-Isla R."/>
            <person name="Ushijima S."/>
            <person name="Smith C.A."/>
            <person name="Donoghue J."/>
            <person name="Ahrendt S."/>
            <person name="Andreopoulos W."/>
            <person name="He G."/>
            <person name="LaButti K."/>
            <person name="Lipzen A."/>
            <person name="Ng V."/>
            <person name="Riley R."/>
            <person name="Sandor L."/>
            <person name="Barry K."/>
            <person name="Martinez A.T."/>
            <person name="Xiao Y."/>
            <person name="Gibbons J.G."/>
            <person name="Terashima K."/>
            <person name="Grigoriev I.V."/>
            <person name="Hibbett D."/>
        </authorList>
    </citation>
    <scope>NUCLEOTIDE SEQUENCE</scope>
    <source>
        <strain evidence="11">ET3784</strain>
    </source>
</reference>
<dbReference type="GO" id="GO:0005739">
    <property type="term" value="C:mitochondrion"/>
    <property type="evidence" value="ECO:0007669"/>
    <property type="project" value="UniProtKB-SubCell"/>
</dbReference>
<dbReference type="EMBL" id="JANVFO010000058">
    <property type="protein sequence ID" value="KAJ3721430.1"/>
    <property type="molecule type" value="Genomic_DNA"/>
</dbReference>
<evidence type="ECO:0000256" key="2">
    <source>
        <dbReference type="ARBA" id="ARBA00022763"/>
    </source>
</evidence>
<name>A0AA38JA37_9AGAR</name>
<keyword evidence="6 8" id="KW-0326">Glycosidase</keyword>
<dbReference type="Gene3D" id="1.10.1670.10">
    <property type="entry name" value="Helix-hairpin-Helix base-excision DNA repair enzymes (C-terminal)"/>
    <property type="match status" value="1"/>
</dbReference>
<keyword evidence="5 8" id="KW-0456">Lyase</keyword>
<evidence type="ECO:0000256" key="9">
    <source>
        <dbReference type="SAM" id="MobiDB-lite"/>
    </source>
</evidence>